<organism evidence="9 10">
    <name type="scientific">Shinella pollutisoli</name>
    <dbReference type="NCBI Taxonomy" id="2250594"/>
    <lineage>
        <taxon>Bacteria</taxon>
        <taxon>Pseudomonadati</taxon>
        <taxon>Pseudomonadota</taxon>
        <taxon>Alphaproteobacteria</taxon>
        <taxon>Hyphomicrobiales</taxon>
        <taxon>Rhizobiaceae</taxon>
        <taxon>Shinella</taxon>
    </lineage>
</organism>
<feature type="transmembrane region" description="Helical" evidence="8">
    <location>
        <begin position="113"/>
        <end position="133"/>
    </location>
</feature>
<proteinExistence type="predicted"/>
<keyword evidence="3" id="KW-1003">Cell membrane</keyword>
<evidence type="ECO:0000256" key="3">
    <source>
        <dbReference type="ARBA" id="ARBA00022475"/>
    </source>
</evidence>
<dbReference type="PANTHER" id="PTHR32196:SF21">
    <property type="entry name" value="ABC TRANSPORTER PERMEASE PROTEIN YPHD-RELATED"/>
    <property type="match status" value="1"/>
</dbReference>
<comment type="caution">
    <text evidence="9">The sequence shown here is derived from an EMBL/GenBank/DDBJ whole genome shotgun (WGS) entry which is preliminary data.</text>
</comment>
<protein>
    <submittedName>
        <fullName evidence="9">ABC transporter permease</fullName>
    </submittedName>
</protein>
<evidence type="ECO:0000256" key="1">
    <source>
        <dbReference type="ARBA" id="ARBA00004651"/>
    </source>
</evidence>
<evidence type="ECO:0000313" key="10">
    <source>
        <dbReference type="Proteomes" id="UP001595377"/>
    </source>
</evidence>
<evidence type="ECO:0000256" key="6">
    <source>
        <dbReference type="ARBA" id="ARBA00022989"/>
    </source>
</evidence>
<dbReference type="Pfam" id="PF02653">
    <property type="entry name" value="BPD_transp_2"/>
    <property type="match status" value="1"/>
</dbReference>
<dbReference type="CDD" id="cd06579">
    <property type="entry name" value="TM_PBP1_transp_AraH_like"/>
    <property type="match status" value="1"/>
</dbReference>
<feature type="transmembrane region" description="Helical" evidence="8">
    <location>
        <begin position="153"/>
        <end position="176"/>
    </location>
</feature>
<feature type="transmembrane region" description="Helical" evidence="8">
    <location>
        <begin position="35"/>
        <end position="54"/>
    </location>
</feature>
<evidence type="ECO:0000256" key="2">
    <source>
        <dbReference type="ARBA" id="ARBA00022448"/>
    </source>
</evidence>
<comment type="subcellular location">
    <subcellularLocation>
        <location evidence="1">Cell membrane</location>
        <topology evidence="1">Multi-pass membrane protein</topology>
    </subcellularLocation>
</comment>
<dbReference type="RefSeq" id="WP_257315518.1">
    <property type="nucleotide sequence ID" value="NZ_JANFDG010000012.1"/>
</dbReference>
<feature type="transmembrane region" description="Helical" evidence="8">
    <location>
        <begin position="86"/>
        <end position="106"/>
    </location>
</feature>
<feature type="transmembrane region" description="Helical" evidence="8">
    <location>
        <begin position="61"/>
        <end position="80"/>
    </location>
</feature>
<evidence type="ECO:0000256" key="8">
    <source>
        <dbReference type="SAM" id="Phobius"/>
    </source>
</evidence>
<evidence type="ECO:0000256" key="4">
    <source>
        <dbReference type="ARBA" id="ARBA00022519"/>
    </source>
</evidence>
<feature type="transmembrane region" description="Helical" evidence="8">
    <location>
        <begin position="265"/>
        <end position="284"/>
    </location>
</feature>
<dbReference type="Proteomes" id="UP001595377">
    <property type="component" value="Unassembled WGS sequence"/>
</dbReference>
<dbReference type="PANTHER" id="PTHR32196">
    <property type="entry name" value="ABC TRANSPORTER PERMEASE PROTEIN YPHD-RELATED-RELATED"/>
    <property type="match status" value="1"/>
</dbReference>
<keyword evidence="2" id="KW-0813">Transport</keyword>
<keyword evidence="4" id="KW-0997">Cell inner membrane</keyword>
<feature type="transmembrane region" description="Helical" evidence="8">
    <location>
        <begin position="239"/>
        <end position="258"/>
    </location>
</feature>
<sequence length="322" mass="33876">MRLTQEGVVFLLAAALFALFAATLQNFLTPGNMVALVRSVAILGILGLGMGLVVIGRGIDLAMVATMVVSVSWVLSLAQASFPLPVALLFGFLFALAVGLASGLLVAYATIPAIFATLATGLMVYGMGRAWLFEVDVQNTPAQSTFFTSLSEITVLGIPMMIVAFGLLSAIIWALLRWTQFGRLIYAIGDNPVAARTSGIAIRPLIVAQYVIASAVSFLAGLVMAAANSGMSTRVYNSTMIYDVLLVVVLGGIGLSGGRGSMRNVLVGTLLVGVLLNGMTIYDIPYTEQNLIKSIILLAAITIDSLVNPRDEQTAQQDLGDI</sequence>
<keyword evidence="7 8" id="KW-0472">Membrane</keyword>
<gene>
    <name evidence="9" type="ORF">ACFOHH_18190</name>
</gene>
<keyword evidence="10" id="KW-1185">Reference proteome</keyword>
<accession>A0ABV7DJA9</accession>
<keyword evidence="6 8" id="KW-1133">Transmembrane helix</keyword>
<dbReference type="InterPro" id="IPR001851">
    <property type="entry name" value="ABC_transp_permease"/>
</dbReference>
<reference evidence="10" key="1">
    <citation type="journal article" date="2019" name="Int. J. Syst. Evol. Microbiol.">
        <title>The Global Catalogue of Microorganisms (GCM) 10K type strain sequencing project: providing services to taxonomists for standard genome sequencing and annotation.</title>
        <authorList>
            <consortium name="The Broad Institute Genomics Platform"/>
            <consortium name="The Broad Institute Genome Sequencing Center for Infectious Disease"/>
            <person name="Wu L."/>
            <person name="Ma J."/>
        </authorList>
    </citation>
    <scope>NUCLEOTIDE SEQUENCE [LARGE SCALE GENOMIC DNA]</scope>
    <source>
        <strain evidence="10">KCTC 52677</strain>
    </source>
</reference>
<name>A0ABV7DJA9_9HYPH</name>
<evidence type="ECO:0000256" key="7">
    <source>
        <dbReference type="ARBA" id="ARBA00023136"/>
    </source>
</evidence>
<feature type="transmembrane region" description="Helical" evidence="8">
    <location>
        <begin position="205"/>
        <end position="227"/>
    </location>
</feature>
<dbReference type="EMBL" id="JBHRSP010000032">
    <property type="protein sequence ID" value="MFC3075046.1"/>
    <property type="molecule type" value="Genomic_DNA"/>
</dbReference>
<evidence type="ECO:0000313" key="9">
    <source>
        <dbReference type="EMBL" id="MFC3075046.1"/>
    </source>
</evidence>
<evidence type="ECO:0000256" key="5">
    <source>
        <dbReference type="ARBA" id="ARBA00022692"/>
    </source>
</evidence>
<keyword evidence="5 8" id="KW-0812">Transmembrane</keyword>